<dbReference type="InterPro" id="IPR023828">
    <property type="entry name" value="Peptidase_S8_Ser-AS"/>
</dbReference>
<feature type="region of interest" description="Disordered" evidence="5">
    <location>
        <begin position="44"/>
        <end position="63"/>
    </location>
</feature>
<reference evidence="7" key="2">
    <citation type="submission" date="2017-07" db="EMBL/GenBank/DDBJ databases">
        <title>WGS assembly of Populus trichocarpa.</title>
        <authorList>
            <person name="Tuskan G."/>
            <person name="Difazio S."/>
            <person name="Jansson S."/>
            <person name="Bohlmann J."/>
            <person name="Grigoriev I."/>
            <person name="Hellsten U."/>
            <person name="Putnam N."/>
            <person name="Ralph S."/>
            <person name="Rombauts S."/>
            <person name="Salamov A."/>
            <person name="Schein J."/>
            <person name="Sterck L."/>
            <person name="Aerts A."/>
            <person name="Bhalerao R."/>
            <person name="Bhalerao R."/>
            <person name="Blaudez D."/>
            <person name="Boerjan W."/>
            <person name="Brun A."/>
            <person name="Brunner A."/>
            <person name="Busov V."/>
            <person name="Campbell M."/>
            <person name="Carlson J."/>
            <person name="Chalot M."/>
            <person name="Chapman J."/>
            <person name="Chen G."/>
            <person name="Cooper D."/>
            <person name="Coutinho P."/>
            <person name="Couturier J."/>
            <person name="Covert S."/>
            <person name="Cronk Q."/>
            <person name="Cunningham R."/>
            <person name="Davis J."/>
            <person name="Degroeve S."/>
            <person name="Dejardin A."/>
            <person name="Depamphilis C."/>
            <person name="Detter J."/>
            <person name="Dirks B."/>
            <person name="Dubchak I."/>
            <person name="Duplessis S."/>
            <person name="Ehlting J."/>
            <person name="Ellis B."/>
            <person name="Gendler K."/>
            <person name="Goodstein D."/>
            <person name="Gribskov M."/>
            <person name="Grimwood J."/>
            <person name="Groover A."/>
            <person name="Gunter L."/>
            <person name="Hamberger B."/>
            <person name="Heinze B."/>
            <person name="Helariutta Y."/>
            <person name="Henrissat B."/>
            <person name="Holligan D."/>
            <person name="Holt R."/>
            <person name="Huang W."/>
            <person name="Islam-Faridi N."/>
            <person name="Jones S."/>
            <person name="Jones-Rhoades M."/>
            <person name="Jorgensen R."/>
            <person name="Joshi C."/>
            <person name="Kangasjarvi J."/>
            <person name="Karlsson J."/>
            <person name="Kelleher C."/>
            <person name="Kirkpatrick R."/>
            <person name="Kirst M."/>
            <person name="Kohler A."/>
            <person name="Kalluri U."/>
            <person name="Larimer F."/>
            <person name="Leebens-Mack J."/>
            <person name="Leple J."/>
            <person name="Locascio P."/>
            <person name="Lou Y."/>
            <person name="Lucas S."/>
            <person name="Martin F."/>
            <person name="Montanini B."/>
            <person name="Napoli C."/>
            <person name="Nelson D."/>
            <person name="Nelson C."/>
            <person name="Nieminen K."/>
            <person name="Nilsson O."/>
            <person name="Pereda V."/>
            <person name="Peter G."/>
            <person name="Philippe R."/>
            <person name="Pilate G."/>
            <person name="Poliakov A."/>
            <person name="Razumovskaya J."/>
            <person name="Richardson P."/>
            <person name="Rinaldi C."/>
            <person name="Ritland K."/>
            <person name="Rouze P."/>
            <person name="Ryaboy D."/>
            <person name="Schmutz J."/>
            <person name="Schrader J."/>
            <person name="Segerman B."/>
            <person name="Shin H."/>
            <person name="Siddiqui A."/>
            <person name="Sterky F."/>
            <person name="Terry A."/>
            <person name="Tsai C."/>
            <person name="Uberbacher E."/>
            <person name="Unneberg P."/>
            <person name="Vahala J."/>
            <person name="Wall K."/>
            <person name="Wessler S."/>
            <person name="Yang G."/>
            <person name="Yin T."/>
            <person name="Douglas C."/>
            <person name="Marra M."/>
            <person name="Sandberg G."/>
            <person name="Van De Peer Y."/>
            <person name="Rokhsar D."/>
        </authorList>
    </citation>
    <scope>NUCLEOTIDE SEQUENCE</scope>
    <source>
        <strain evidence="7">Nisqually-1</strain>
    </source>
</reference>
<evidence type="ECO:0000256" key="4">
    <source>
        <dbReference type="PROSITE-ProRule" id="PRU01240"/>
    </source>
</evidence>
<dbReference type="GO" id="GO:0006508">
    <property type="term" value="P:proteolysis"/>
    <property type="evidence" value="ECO:0007669"/>
    <property type="project" value="UniProtKB-KW"/>
</dbReference>
<sequence>MPARRELQLFRLQQTITGALWSVRGQQDGIPLSTTDHIRYCRSPDIAAPANGDDGDASESLSGTSMACPHVSGIIAHVKHLHAKLMVSSKHKISSCHDL</sequence>
<dbReference type="InParanoid" id="A0A2K1R411"/>
<dbReference type="PROSITE" id="PS51892">
    <property type="entry name" value="SUBTILASE"/>
    <property type="match status" value="1"/>
</dbReference>
<keyword evidence="3" id="KW-0720">Serine protease</keyword>
<evidence type="ECO:0000259" key="6">
    <source>
        <dbReference type="Pfam" id="PF00082"/>
    </source>
</evidence>
<comment type="caution">
    <text evidence="4">Lacks conserved residue(s) required for the propagation of feature annotation.</text>
</comment>
<dbReference type="InterPro" id="IPR036852">
    <property type="entry name" value="Peptidase_S8/S53_dom_sf"/>
</dbReference>
<dbReference type="GO" id="GO:0004252">
    <property type="term" value="F:serine-type endopeptidase activity"/>
    <property type="evidence" value="ECO:0007669"/>
    <property type="project" value="InterPro"/>
</dbReference>
<dbReference type="InterPro" id="IPR000209">
    <property type="entry name" value="Peptidase_S8/S53_dom"/>
</dbReference>
<name>A0A2K1R411_POPTR</name>
<dbReference type="Gene3D" id="3.40.50.200">
    <property type="entry name" value="Peptidase S8/S53 domain"/>
    <property type="match status" value="1"/>
</dbReference>
<comment type="similarity">
    <text evidence="4">Belongs to the peptidase S8 family.</text>
</comment>
<proteinExistence type="inferred from homology"/>
<dbReference type="Pfam" id="PF00082">
    <property type="entry name" value="Peptidase_S8"/>
    <property type="match status" value="1"/>
</dbReference>
<accession>A0A2K1R411</accession>
<protein>
    <recommendedName>
        <fullName evidence="6">Peptidase S8/S53 domain-containing protein</fullName>
    </recommendedName>
</protein>
<feature type="domain" description="Peptidase S8/S53" evidence="6">
    <location>
        <begin position="39"/>
        <end position="85"/>
    </location>
</feature>
<dbReference type="EMBL" id="KZ623972">
    <property type="protein sequence ID" value="PNS22025.1"/>
    <property type="molecule type" value="Genomic_DNA"/>
</dbReference>
<keyword evidence="1" id="KW-0645">Protease</keyword>
<dbReference type="SUPFAM" id="SSF52743">
    <property type="entry name" value="Subtilisin-like"/>
    <property type="match status" value="1"/>
</dbReference>
<gene>
    <name evidence="7" type="ORF">POPTR_T178200</name>
</gene>
<dbReference type="PROSITE" id="PS00138">
    <property type="entry name" value="SUBTILASE_SER"/>
    <property type="match status" value="1"/>
</dbReference>
<evidence type="ECO:0000256" key="5">
    <source>
        <dbReference type="SAM" id="MobiDB-lite"/>
    </source>
</evidence>
<reference evidence="7" key="1">
    <citation type="journal article" date="2006" name="Science">
        <title>The genome of black cottonwood, Populus trichocarpa (Torr. &amp; Gray).</title>
        <authorList>
            <person name="Tuskan G.A."/>
            <person name="Difazio S."/>
            <person name="Jansson S."/>
            <person name="Bohlmann J."/>
            <person name="Grigoriev I."/>
            <person name="Hellsten U."/>
            <person name="Putnam N."/>
            <person name="Ralph S."/>
            <person name="Rombauts S."/>
            <person name="Salamov A."/>
            <person name="Schein J."/>
            <person name="Sterck L."/>
            <person name="Aerts A."/>
            <person name="Bhalerao R.R."/>
            <person name="Bhalerao R.P."/>
            <person name="Blaudez D."/>
            <person name="Boerjan W."/>
            <person name="Brun A."/>
            <person name="Brunner A."/>
            <person name="Busov V."/>
            <person name="Campbell M."/>
            <person name="Carlson J."/>
            <person name="Chalot M."/>
            <person name="Chapman J."/>
            <person name="Chen G.L."/>
            <person name="Cooper D."/>
            <person name="Coutinho P.M."/>
            <person name="Couturier J."/>
            <person name="Covert S."/>
            <person name="Cronk Q."/>
            <person name="Cunningham R."/>
            <person name="Davis J."/>
            <person name="Degroeve S."/>
            <person name="Dejardin A."/>
            <person name="Depamphilis C."/>
            <person name="Detter J."/>
            <person name="Dirks B."/>
            <person name="Dubchak I."/>
            <person name="Duplessis S."/>
            <person name="Ehlting J."/>
            <person name="Ellis B."/>
            <person name="Gendler K."/>
            <person name="Goodstein D."/>
            <person name="Gribskov M."/>
            <person name="Grimwood J."/>
            <person name="Groover A."/>
            <person name="Gunter L."/>
            <person name="Hamberger B."/>
            <person name="Heinze B."/>
            <person name="Helariutta Y."/>
            <person name="Henrissat B."/>
            <person name="Holligan D."/>
            <person name="Holt R."/>
            <person name="Huang W."/>
            <person name="Islam-Faridi N."/>
            <person name="Jones S."/>
            <person name="Jones-Rhoades M."/>
            <person name="Jorgensen R."/>
            <person name="Joshi C."/>
            <person name="Kangasjarvi J."/>
            <person name="Karlsson J."/>
            <person name="Kelleher C."/>
            <person name="Kirkpatrick R."/>
            <person name="Kirst M."/>
            <person name="Kohler A."/>
            <person name="Kalluri U."/>
            <person name="Larimer F."/>
            <person name="Leebens-Mack J."/>
            <person name="Leple J.C."/>
            <person name="Locascio P."/>
            <person name="Lou Y."/>
            <person name="Lucas S."/>
            <person name="Martin F."/>
            <person name="Montanini B."/>
            <person name="Napoli C."/>
            <person name="Nelson D.R."/>
            <person name="Nelson C."/>
            <person name="Nieminen K."/>
            <person name="Nilsson O."/>
            <person name="Pereda V."/>
            <person name="Peter G."/>
            <person name="Philippe R."/>
            <person name="Pilate G."/>
            <person name="Poliakov A."/>
            <person name="Razumovskaya J."/>
            <person name="Richardson P."/>
            <person name="Rinaldi C."/>
            <person name="Ritland K."/>
            <person name="Rouze P."/>
            <person name="Ryaboy D."/>
            <person name="Schmutz J."/>
            <person name="Schrader J."/>
            <person name="Segerman B."/>
            <person name="Shin H."/>
            <person name="Siddiqui A."/>
            <person name="Sterky F."/>
            <person name="Terry A."/>
            <person name="Tsai C.J."/>
            <person name="Uberbacher E."/>
            <person name="Unneberg P."/>
            <person name="Vahala J."/>
            <person name="Wall K."/>
            <person name="Wessler S."/>
            <person name="Yang G."/>
            <person name="Yin T."/>
            <person name="Douglas C."/>
            <person name="Marra M."/>
            <person name="Sandberg G."/>
            <person name="Van de Peer Y."/>
            <person name="Rokhsar D."/>
        </authorList>
    </citation>
    <scope>NUCLEOTIDE SEQUENCE [LARGE SCALE GENOMIC DNA]</scope>
    <source>
        <strain evidence="7">Nisqually-1</strain>
    </source>
</reference>
<evidence type="ECO:0000256" key="1">
    <source>
        <dbReference type="ARBA" id="ARBA00022670"/>
    </source>
</evidence>
<organism evidence="7">
    <name type="scientific">Populus trichocarpa</name>
    <name type="common">Western balsam poplar</name>
    <name type="synonym">Populus balsamifera subsp. trichocarpa</name>
    <dbReference type="NCBI Taxonomy" id="3694"/>
    <lineage>
        <taxon>Eukaryota</taxon>
        <taxon>Viridiplantae</taxon>
        <taxon>Streptophyta</taxon>
        <taxon>Embryophyta</taxon>
        <taxon>Tracheophyta</taxon>
        <taxon>Spermatophyta</taxon>
        <taxon>Magnoliopsida</taxon>
        <taxon>eudicotyledons</taxon>
        <taxon>Gunneridae</taxon>
        <taxon>Pentapetalae</taxon>
        <taxon>rosids</taxon>
        <taxon>fabids</taxon>
        <taxon>Malpighiales</taxon>
        <taxon>Salicaceae</taxon>
        <taxon>Saliceae</taxon>
        <taxon>Populus</taxon>
    </lineage>
</organism>
<evidence type="ECO:0000313" key="7">
    <source>
        <dbReference type="EMBL" id="PNS22025.1"/>
    </source>
</evidence>
<keyword evidence="2" id="KW-0378">Hydrolase</keyword>
<dbReference type="AlphaFoldDB" id="A0A2K1R411"/>
<evidence type="ECO:0000256" key="3">
    <source>
        <dbReference type="ARBA" id="ARBA00022825"/>
    </source>
</evidence>
<evidence type="ECO:0000256" key="2">
    <source>
        <dbReference type="ARBA" id="ARBA00022801"/>
    </source>
</evidence>